<accession>A0A5Q5BS86</accession>
<sequence>MCWAVAQHRRGRMRSEDAVAGLVEAQVYYDPYDTDIVTDPYPTYARLREQAPLYYNERYDFWALSRHADVEKALLDWQTFSNSRSDILELVQSEYDMPKGVMMFEDPPVHTMLRGLMSRVFTPRRMAAIEDQIRRYCIGCLDPHVGSDGFDVIAELASMMPMRVIGMLLGIPESEQVSVRDANDANLRTKPGAPMKVADPDRIADGRIYADYVEWRSKNPSDDLMTALLNVEFTDSDGVTRKLTRREVLHYTQVVAGAGNETTGRLIGWLAKVLAEHPDQRREVYEDRSLLNRVVDETLRYEPTGPHVARWTARDFEAYGTTVPAGSAMLLLFGAANRDPRRYPDPDAYDIHRDNISHLTFGKGLHYCLGANLARLEGRVALDEMLNRFPEWDIDYDTAQLAPTSTVRGWERLRIVLR</sequence>
<protein>
    <submittedName>
        <fullName evidence="9">Cytochrome P450</fullName>
    </submittedName>
</protein>
<dbReference type="FunFam" id="1.10.630.10:FF:000018">
    <property type="entry name" value="Cytochrome P450 monooxygenase"/>
    <property type="match status" value="1"/>
</dbReference>
<dbReference type="Gene3D" id="1.10.630.10">
    <property type="entry name" value="Cytochrome P450"/>
    <property type="match status" value="1"/>
</dbReference>
<comment type="similarity">
    <text evidence="2 8">Belongs to the cytochrome P450 family.</text>
</comment>
<dbReference type="GO" id="GO:0020037">
    <property type="term" value="F:heme binding"/>
    <property type="evidence" value="ECO:0007669"/>
    <property type="project" value="InterPro"/>
</dbReference>
<evidence type="ECO:0000313" key="9">
    <source>
        <dbReference type="EMBL" id="ABG11258.1"/>
    </source>
</evidence>
<evidence type="ECO:0000256" key="1">
    <source>
        <dbReference type="ARBA" id="ARBA00001971"/>
    </source>
</evidence>
<evidence type="ECO:0000256" key="7">
    <source>
        <dbReference type="ARBA" id="ARBA00023033"/>
    </source>
</evidence>
<keyword evidence="5 8" id="KW-0560">Oxidoreductase</keyword>
<dbReference type="InterPro" id="IPR001128">
    <property type="entry name" value="Cyt_P450"/>
</dbReference>
<dbReference type="CDD" id="cd11078">
    <property type="entry name" value="CYP130-like"/>
    <property type="match status" value="1"/>
</dbReference>
<evidence type="ECO:0000256" key="6">
    <source>
        <dbReference type="ARBA" id="ARBA00023004"/>
    </source>
</evidence>
<dbReference type="GO" id="GO:0006707">
    <property type="term" value="P:cholesterol catabolic process"/>
    <property type="evidence" value="ECO:0007669"/>
    <property type="project" value="TreeGrafter"/>
</dbReference>
<organism evidence="9">
    <name type="scientific">Mycobacterium sp. (strain MCS)</name>
    <dbReference type="NCBI Taxonomy" id="164756"/>
    <lineage>
        <taxon>Bacteria</taxon>
        <taxon>Bacillati</taxon>
        <taxon>Actinomycetota</taxon>
        <taxon>Actinomycetes</taxon>
        <taxon>Mycobacteriales</taxon>
        <taxon>Mycobacteriaceae</taxon>
        <taxon>Mycobacterium</taxon>
    </lineage>
</organism>
<dbReference type="PANTHER" id="PTHR46696">
    <property type="entry name" value="P450, PUTATIVE (EUROFUNG)-RELATED"/>
    <property type="match status" value="1"/>
</dbReference>
<evidence type="ECO:0000256" key="8">
    <source>
        <dbReference type="RuleBase" id="RU000461"/>
    </source>
</evidence>
<dbReference type="SUPFAM" id="SSF48264">
    <property type="entry name" value="Cytochrome P450"/>
    <property type="match status" value="1"/>
</dbReference>
<dbReference type="PRINTS" id="PR00385">
    <property type="entry name" value="P450"/>
</dbReference>
<dbReference type="Pfam" id="PF00067">
    <property type="entry name" value="p450"/>
    <property type="match status" value="1"/>
</dbReference>
<keyword evidence="4 8" id="KW-0479">Metal-binding</keyword>
<dbReference type="PANTHER" id="PTHR46696:SF4">
    <property type="entry name" value="BIOTIN BIOSYNTHESIS CYTOCHROME P450"/>
    <property type="match status" value="1"/>
</dbReference>
<keyword evidence="7 8" id="KW-0503">Monooxygenase</keyword>
<dbReference type="PROSITE" id="PS00086">
    <property type="entry name" value="CYTOCHROME_P450"/>
    <property type="match status" value="1"/>
</dbReference>
<dbReference type="GO" id="GO:0036199">
    <property type="term" value="F:cholest-4-en-3-one 26-monooxygenase activity"/>
    <property type="evidence" value="ECO:0007669"/>
    <property type="project" value="TreeGrafter"/>
</dbReference>
<keyword evidence="3 8" id="KW-0349">Heme</keyword>
<dbReference type="AlphaFoldDB" id="A0A5Q5BS86"/>
<gene>
    <name evidence="9" type="ordered locus">Mmcs_5154</name>
</gene>
<dbReference type="EMBL" id="CP000384">
    <property type="protein sequence ID" value="ABG11258.1"/>
    <property type="molecule type" value="Genomic_DNA"/>
</dbReference>
<evidence type="ECO:0000256" key="3">
    <source>
        <dbReference type="ARBA" id="ARBA00022617"/>
    </source>
</evidence>
<dbReference type="InterPro" id="IPR036396">
    <property type="entry name" value="Cyt_P450_sf"/>
</dbReference>
<name>A0A5Q5BS86_MYCSS</name>
<keyword evidence="6 8" id="KW-0408">Iron</keyword>
<dbReference type="GO" id="GO:0008395">
    <property type="term" value="F:steroid hydroxylase activity"/>
    <property type="evidence" value="ECO:0007669"/>
    <property type="project" value="TreeGrafter"/>
</dbReference>
<comment type="cofactor">
    <cofactor evidence="1">
        <name>heme</name>
        <dbReference type="ChEBI" id="CHEBI:30413"/>
    </cofactor>
</comment>
<dbReference type="KEGG" id="mmc:Mmcs_5154"/>
<evidence type="ECO:0000256" key="5">
    <source>
        <dbReference type="ARBA" id="ARBA00023002"/>
    </source>
</evidence>
<proteinExistence type="inferred from homology"/>
<dbReference type="InterPro" id="IPR002397">
    <property type="entry name" value="Cyt_P450_B"/>
</dbReference>
<dbReference type="GO" id="GO:0005506">
    <property type="term" value="F:iron ion binding"/>
    <property type="evidence" value="ECO:0007669"/>
    <property type="project" value="InterPro"/>
</dbReference>
<dbReference type="PRINTS" id="PR00359">
    <property type="entry name" value="BP450"/>
</dbReference>
<evidence type="ECO:0000256" key="4">
    <source>
        <dbReference type="ARBA" id="ARBA00022723"/>
    </source>
</evidence>
<dbReference type="InterPro" id="IPR017972">
    <property type="entry name" value="Cyt_P450_CS"/>
</dbReference>
<evidence type="ECO:0000256" key="2">
    <source>
        <dbReference type="ARBA" id="ARBA00010617"/>
    </source>
</evidence>
<reference evidence="9" key="1">
    <citation type="submission" date="2006-06" db="EMBL/GenBank/DDBJ databases">
        <title>Complete sequence of chromosome of Mycobacterium sp. MCS.</title>
        <authorList>
            <consortium name="US DOE Joint Genome Institute"/>
            <person name="Copeland A."/>
            <person name="Lucas S."/>
            <person name="Lapidus A."/>
            <person name="Barry K."/>
            <person name="Detter J.C."/>
            <person name="Glavina del Rio T."/>
            <person name="Hammon N."/>
            <person name="Israni S."/>
            <person name="Dalin E."/>
            <person name="Tice H."/>
            <person name="Pitluck S."/>
            <person name="Martinez M."/>
            <person name="Schmutz J."/>
            <person name="Larimer F."/>
            <person name="Land M."/>
            <person name="Hauser L."/>
            <person name="Kyrpides N."/>
            <person name="Kim E."/>
            <person name="Miller C.D."/>
            <person name="Hughes J.E."/>
            <person name="Anderson A.J."/>
            <person name="Sims R.C."/>
            <person name="Richardson P."/>
        </authorList>
    </citation>
    <scope>NUCLEOTIDE SEQUENCE [LARGE SCALE GENOMIC DNA]</scope>
    <source>
        <strain evidence="9">MCS</strain>
    </source>
</reference>